<organism evidence="2 3">
    <name type="scientific">Vigna radiata var. radiata</name>
    <name type="common">Mung bean</name>
    <name type="synonym">Phaseolus aureus</name>
    <dbReference type="NCBI Taxonomy" id="3916"/>
    <lineage>
        <taxon>Eukaryota</taxon>
        <taxon>Viridiplantae</taxon>
        <taxon>Streptophyta</taxon>
        <taxon>Embryophyta</taxon>
        <taxon>Tracheophyta</taxon>
        <taxon>Spermatophyta</taxon>
        <taxon>Magnoliopsida</taxon>
        <taxon>eudicotyledons</taxon>
        <taxon>Gunneridae</taxon>
        <taxon>Pentapetalae</taxon>
        <taxon>rosids</taxon>
        <taxon>fabids</taxon>
        <taxon>Fabales</taxon>
        <taxon>Fabaceae</taxon>
        <taxon>Papilionoideae</taxon>
        <taxon>50 kb inversion clade</taxon>
        <taxon>NPAAA clade</taxon>
        <taxon>indigoferoid/millettioid clade</taxon>
        <taxon>Phaseoleae</taxon>
        <taxon>Vigna</taxon>
    </lineage>
</organism>
<feature type="domain" description="Reverse transcriptase" evidence="1">
    <location>
        <begin position="289"/>
        <end position="387"/>
    </location>
</feature>
<evidence type="ECO:0000259" key="1">
    <source>
        <dbReference type="Pfam" id="PF00078"/>
    </source>
</evidence>
<dbReference type="CDD" id="cd01647">
    <property type="entry name" value="RT_LTR"/>
    <property type="match status" value="1"/>
</dbReference>
<gene>
    <name evidence="3" type="primary">LOC106779952</name>
</gene>
<dbReference type="CDD" id="cd00303">
    <property type="entry name" value="retropepsin_like"/>
    <property type="match status" value="1"/>
</dbReference>
<dbReference type="STRING" id="3916.A0A1S3VZK8"/>
<sequence>MRRNPSQWMNQDNRAEVARKSMPLITFSGGDFHAPNPNQDDPMVITTIIASVGKVLVDQGSSMNILYWKTFQQMDIQDNLIMLFHEKKLGFAGERVDTRGCVDLKMSMGTKRNVKELKVWFLLVEADTSYNVLLGRPCLNAFGAIVSAAHLTLKYPSNDEKVWAVRVDQKIARECYAVGLKVKPFMARTQETHSEVAMAELDPRESTEDRVERMGEVQPFPLKGEDQVTMVGQSLGEDQVVDARLVSQKKRRMGAEKRKAVDEEVRKLVETDFIREVKYTTWLANVVMVKKSNGKWRMCTYFIDLNKACPKDTYSLLSIDALVDGVSGYEVLSFLDAYSGYNQIPMYRPDSEKTTFIIERETYCYDVMPFGLKNAGATYQRLMDKVF</sequence>
<proteinExistence type="predicted"/>
<protein>
    <submittedName>
        <fullName evidence="3">Uncharacterized protein LOC106779952</fullName>
    </submittedName>
</protein>
<name>A0A1S3VZK8_VIGRR</name>
<dbReference type="Pfam" id="PF00078">
    <property type="entry name" value="RVT_1"/>
    <property type="match status" value="1"/>
</dbReference>
<dbReference type="GeneID" id="106779952"/>
<dbReference type="PANTHER" id="PTHR24559">
    <property type="entry name" value="TRANSPOSON TY3-I GAG-POL POLYPROTEIN"/>
    <property type="match status" value="1"/>
</dbReference>
<accession>A0A1S3VZK8</accession>
<reference evidence="3" key="1">
    <citation type="submission" date="2025-08" db="UniProtKB">
        <authorList>
            <consortium name="RefSeq"/>
        </authorList>
    </citation>
    <scope>IDENTIFICATION</scope>
    <source>
        <tissue evidence="3">Leaf</tissue>
    </source>
</reference>
<dbReference type="PANTHER" id="PTHR24559:SF444">
    <property type="entry name" value="REVERSE TRANSCRIPTASE DOMAIN-CONTAINING PROTEIN"/>
    <property type="match status" value="1"/>
</dbReference>
<dbReference type="AlphaFoldDB" id="A0A1S3VZK8"/>
<dbReference type="Gene3D" id="3.10.10.10">
    <property type="entry name" value="HIV Type 1 Reverse Transcriptase, subunit A, domain 1"/>
    <property type="match status" value="1"/>
</dbReference>
<dbReference type="Gene3D" id="2.40.70.10">
    <property type="entry name" value="Acid Proteases"/>
    <property type="match status" value="1"/>
</dbReference>
<dbReference type="SUPFAM" id="SSF56672">
    <property type="entry name" value="DNA/RNA polymerases"/>
    <property type="match status" value="1"/>
</dbReference>
<dbReference type="InterPro" id="IPR053134">
    <property type="entry name" value="RNA-dir_DNA_polymerase"/>
</dbReference>
<dbReference type="OrthoDB" id="2194291at2759"/>
<dbReference type="Proteomes" id="UP000087766">
    <property type="component" value="Unplaced"/>
</dbReference>
<dbReference type="InterPro" id="IPR043502">
    <property type="entry name" value="DNA/RNA_pol_sf"/>
</dbReference>
<dbReference type="InterPro" id="IPR021109">
    <property type="entry name" value="Peptidase_aspartic_dom_sf"/>
</dbReference>
<dbReference type="KEGG" id="vra:106779952"/>
<dbReference type="InterPro" id="IPR000477">
    <property type="entry name" value="RT_dom"/>
</dbReference>
<evidence type="ECO:0000313" key="3">
    <source>
        <dbReference type="RefSeq" id="XP_014523657.1"/>
    </source>
</evidence>
<evidence type="ECO:0000313" key="2">
    <source>
        <dbReference type="Proteomes" id="UP000087766"/>
    </source>
</evidence>
<keyword evidence="2" id="KW-1185">Reference proteome</keyword>
<dbReference type="RefSeq" id="XP_014523657.1">
    <property type="nucleotide sequence ID" value="XM_014668171.1"/>
</dbReference>
<dbReference type="InterPro" id="IPR043128">
    <property type="entry name" value="Rev_trsase/Diguanyl_cyclase"/>
</dbReference>
<dbReference type="Gene3D" id="3.30.70.270">
    <property type="match status" value="1"/>
</dbReference>